<dbReference type="InterPro" id="IPR051556">
    <property type="entry name" value="N-term/lysine_N-AcTrnsfr"/>
</dbReference>
<dbReference type="Gene3D" id="3.40.630.30">
    <property type="match status" value="1"/>
</dbReference>
<dbReference type="PANTHER" id="PTHR42919">
    <property type="entry name" value="N-ALPHA-ACETYLTRANSFERASE"/>
    <property type="match status" value="1"/>
</dbReference>
<reference evidence="2 3" key="2">
    <citation type="submission" date="2020-01" db="EMBL/GenBank/DDBJ databases">
        <title>Clostridiaceae sp. nov. isolated from the gut of human by culturomics.</title>
        <authorList>
            <person name="Chang Y."/>
        </authorList>
    </citation>
    <scope>NUCLEOTIDE SEQUENCE [LARGE SCALE GENOMIC DNA]</scope>
    <source>
        <strain evidence="2 3">DONG20-135</strain>
    </source>
</reference>
<dbReference type="GO" id="GO:0016747">
    <property type="term" value="F:acyltransferase activity, transferring groups other than amino-acyl groups"/>
    <property type="evidence" value="ECO:0007669"/>
    <property type="project" value="InterPro"/>
</dbReference>
<dbReference type="RefSeq" id="WP_160624358.1">
    <property type="nucleotide sequence ID" value="NZ_WUUQ01000001.1"/>
</dbReference>
<dbReference type="CDD" id="cd04301">
    <property type="entry name" value="NAT_SF"/>
    <property type="match status" value="1"/>
</dbReference>
<organism evidence="2 3">
    <name type="scientific">Copranaerobaculum intestinale</name>
    <dbReference type="NCBI Taxonomy" id="2692629"/>
    <lineage>
        <taxon>Bacteria</taxon>
        <taxon>Bacillati</taxon>
        <taxon>Bacillota</taxon>
        <taxon>Erysipelotrichia</taxon>
        <taxon>Erysipelotrichales</taxon>
        <taxon>Erysipelotrichaceae</taxon>
        <taxon>Copranaerobaculum</taxon>
    </lineage>
</organism>
<dbReference type="PROSITE" id="PS51186">
    <property type="entry name" value="GNAT"/>
    <property type="match status" value="1"/>
</dbReference>
<comment type="caution">
    <text evidence="2">The sequence shown here is derived from an EMBL/GenBank/DDBJ whole genome shotgun (WGS) entry which is preliminary data.</text>
</comment>
<name>A0A6N8U851_9FIRM</name>
<dbReference type="InterPro" id="IPR016181">
    <property type="entry name" value="Acyl_CoA_acyltransferase"/>
</dbReference>
<evidence type="ECO:0000313" key="2">
    <source>
        <dbReference type="EMBL" id="MXQ72883.1"/>
    </source>
</evidence>
<evidence type="ECO:0000259" key="1">
    <source>
        <dbReference type="PROSITE" id="PS51186"/>
    </source>
</evidence>
<dbReference type="InterPro" id="IPR000182">
    <property type="entry name" value="GNAT_dom"/>
</dbReference>
<reference evidence="2 3" key="1">
    <citation type="submission" date="2019-12" db="EMBL/GenBank/DDBJ databases">
        <authorList>
            <person name="Yang R."/>
        </authorList>
    </citation>
    <scope>NUCLEOTIDE SEQUENCE [LARGE SCALE GENOMIC DNA]</scope>
    <source>
        <strain evidence="2 3">DONG20-135</strain>
    </source>
</reference>
<dbReference type="AlphaFoldDB" id="A0A6N8U851"/>
<protein>
    <submittedName>
        <fullName evidence="2">GNAT family N-acetyltransferase</fullName>
    </submittedName>
</protein>
<dbReference type="Pfam" id="PF00583">
    <property type="entry name" value="Acetyltransf_1"/>
    <property type="match status" value="1"/>
</dbReference>
<proteinExistence type="predicted"/>
<keyword evidence="3" id="KW-1185">Reference proteome</keyword>
<sequence length="164" mass="18733">MEIKVCDNEKSVLAMAALAKTIWSTCYQGIITDEQAAYMIDKFQSYEAIKQAIETGHYTYFQAWIEHVMVGYCGVQPQQDRLFLSKLYLLEAYRGKGIGTALIKQAIEFAKRHELKAVYLTVNKQNESGITLYKHLGFQIIDAVQSDIGHGYIMDDYIMELKLS</sequence>
<evidence type="ECO:0000313" key="3">
    <source>
        <dbReference type="Proteomes" id="UP000434036"/>
    </source>
</evidence>
<dbReference type="PANTHER" id="PTHR42919:SF40">
    <property type="entry name" value="FAMILY ACETYLTRANSFERASE, PUTATIVE-RELATED"/>
    <property type="match status" value="1"/>
</dbReference>
<dbReference type="Proteomes" id="UP000434036">
    <property type="component" value="Unassembled WGS sequence"/>
</dbReference>
<dbReference type="SUPFAM" id="SSF55729">
    <property type="entry name" value="Acyl-CoA N-acyltransferases (Nat)"/>
    <property type="match status" value="1"/>
</dbReference>
<accession>A0A6N8U851</accession>
<dbReference type="EMBL" id="WUUQ01000001">
    <property type="protein sequence ID" value="MXQ72883.1"/>
    <property type="molecule type" value="Genomic_DNA"/>
</dbReference>
<feature type="domain" description="N-acetyltransferase" evidence="1">
    <location>
        <begin position="13"/>
        <end position="164"/>
    </location>
</feature>
<keyword evidence="2" id="KW-0808">Transferase</keyword>
<gene>
    <name evidence="2" type="ORF">GSF08_02850</name>
</gene>